<keyword evidence="1" id="KW-0812">Transmembrane</keyword>
<reference evidence="3" key="1">
    <citation type="submission" date="2021-05" db="EMBL/GenBank/DDBJ databases">
        <title>Novel Bacillus species.</title>
        <authorList>
            <person name="Liu G."/>
        </authorList>
    </citation>
    <scope>NUCLEOTIDE SEQUENCE</scope>
    <source>
        <strain evidence="3">FJAT-49825</strain>
    </source>
</reference>
<evidence type="ECO:0000313" key="3">
    <source>
        <dbReference type="EMBL" id="MBS4212647.1"/>
    </source>
</evidence>
<keyword evidence="4" id="KW-1185">Reference proteome</keyword>
<dbReference type="NCBIfam" id="NF037970">
    <property type="entry name" value="vanZ_1"/>
    <property type="match status" value="1"/>
</dbReference>
<name>A0A942U4E3_9BACI</name>
<proteinExistence type="predicted"/>
<feature type="transmembrane region" description="Helical" evidence="1">
    <location>
        <begin position="123"/>
        <end position="143"/>
    </location>
</feature>
<dbReference type="EMBL" id="JAGYPF010000002">
    <property type="protein sequence ID" value="MBS4212647.1"/>
    <property type="molecule type" value="Genomic_DNA"/>
</dbReference>
<comment type="caution">
    <text evidence="3">The sequence shown here is derived from an EMBL/GenBank/DDBJ whole genome shotgun (WGS) entry which is preliminary data.</text>
</comment>
<feature type="transmembrane region" description="Helical" evidence="1">
    <location>
        <begin position="7"/>
        <end position="25"/>
    </location>
</feature>
<protein>
    <submittedName>
        <fullName evidence="3">VanZ family protein</fullName>
    </submittedName>
</protein>
<evidence type="ECO:0000256" key="1">
    <source>
        <dbReference type="SAM" id="Phobius"/>
    </source>
</evidence>
<dbReference type="Pfam" id="PF04892">
    <property type="entry name" value="VanZ"/>
    <property type="match status" value="1"/>
</dbReference>
<gene>
    <name evidence="3" type="ORF">KHA99_09330</name>
</gene>
<dbReference type="InterPro" id="IPR006976">
    <property type="entry name" value="VanZ-like"/>
</dbReference>
<feature type="domain" description="VanZ-like" evidence="2">
    <location>
        <begin position="38"/>
        <end position="144"/>
    </location>
</feature>
<dbReference type="RefSeq" id="WP_213117183.1">
    <property type="nucleotide sequence ID" value="NZ_JAGYPF010000002.1"/>
</dbReference>
<organism evidence="3 4">
    <name type="scientific">Neobacillus rhizophilus</name>
    <dbReference type="NCBI Taxonomy" id="2833579"/>
    <lineage>
        <taxon>Bacteria</taxon>
        <taxon>Bacillati</taxon>
        <taxon>Bacillota</taxon>
        <taxon>Bacilli</taxon>
        <taxon>Bacillales</taxon>
        <taxon>Bacillaceae</taxon>
        <taxon>Neobacillus</taxon>
    </lineage>
</organism>
<dbReference type="Proteomes" id="UP000679749">
    <property type="component" value="Unassembled WGS sequence"/>
</dbReference>
<evidence type="ECO:0000259" key="2">
    <source>
        <dbReference type="Pfam" id="PF04892"/>
    </source>
</evidence>
<keyword evidence="1" id="KW-0472">Membrane</keyword>
<feature type="transmembrane region" description="Helical" evidence="1">
    <location>
        <begin position="86"/>
        <end position="111"/>
    </location>
</feature>
<keyword evidence="1" id="KW-1133">Transmembrane helix</keyword>
<feature type="transmembrane region" description="Helical" evidence="1">
    <location>
        <begin position="45"/>
        <end position="65"/>
    </location>
</feature>
<sequence length="166" mass="18553">MKALKWVLRVLPALYMAAIFIQSSLPSDHFVKLPDSNIDHTIKESLHLIEFAILYVLLVLAFLTFRRGEKAESSVASEGDRTVRNVTVAGFSFTPGWNLACALFAAFYGISDEIHQSFYPYRSASLFDLVKDFLGISVSYYFIRGALFKGKFAGLAKLLGRVRSVS</sequence>
<dbReference type="AlphaFoldDB" id="A0A942U4E3"/>
<accession>A0A942U4E3</accession>
<evidence type="ECO:0000313" key="4">
    <source>
        <dbReference type="Proteomes" id="UP000679749"/>
    </source>
</evidence>